<keyword evidence="7" id="KW-0067">ATP-binding</keyword>
<protein>
    <submittedName>
        <fullName evidence="13">ATPase, P-type (Transporting), HAD superfamily, subfamily IC</fullName>
    </submittedName>
</protein>
<keyword evidence="9 11" id="KW-1133">Transmembrane helix</keyword>
<comment type="similarity">
    <text evidence="2">Belongs to the cation transport ATPase (P-type) (TC 3.A.3) family. Type IIA subfamily.</text>
</comment>
<evidence type="ECO:0000256" key="1">
    <source>
        <dbReference type="ARBA" id="ARBA00004651"/>
    </source>
</evidence>
<dbReference type="InterPro" id="IPR006068">
    <property type="entry name" value="ATPase_P-typ_cation-transptr_C"/>
</dbReference>
<keyword evidence="3" id="KW-1003">Cell membrane</keyword>
<sequence>MSDHSLLKHPHTGSPEAITELLESSADGLTSAQAKQRLASHGPNQLPEPPVPSAFRRFLAQFNNLLIMVLVAAALITALLGHWLDTAVILAVVVVNTVLGFVQEGKAEKAIASIRNMLAPQANVLRDGQREKLPAEQLVPGDLVLLEAGDKVPADLRLLQVSSLEIQESLLTGESVPVSKQTKAVAIDAPLGDRSGMAFSGTLVTSGQGRGIVVSTGAATELGRIGHLLTDVQQISTPLLRQISQLSKWLTGFIFAMALSVLAFGYLLRGMPFDELFVIVVGLSVAAIPEGLPAVLTVTLAIGVQAMARRNAVVRRLPAIETLGALSVICTDKTGTLTRNEMMVASVVFADQNLKVSGEGYEPAGEITAQGHPVAPDRRLQWLAKAAALCNDSELVMQEGQWQVLGDPMEGALLRFSGKAGIDLAKLQQSLPRQAQIPFDARHRYMVTAHSGEVDVLLVKGAPESLLEMCSTQMLADGGTAPIELDYWHREAQEIAAQGQRVLAFAIRTSSTPITELDHQDVASELVFIGFTGLIDPPRSEAIEAVQECQRAGIEVKMITGDHAGTAAAIGRQIGLRLTETALTGQQIDEMSDEQLSQAVLSTDVFARTSPEHKLRLVTALQAQNKVVAMTGDGVNDSPALKRADVGIAMGRNGSEAAKEAAELVLLDDNFASIAVAIRKGRTVYDNLRKVISFLLPINGGESLSLIIAILFALTLPITAAQILWVNMVSSVALALALAFEKSESAVMQRPPRPAAQALLSAELLWRILLVTTLFTLGVFGQFILTQQQGSSLEVSRTMAVNTLVAMEVFYLFSVRYSYGTSITLRGVMGTPAVLWSIGAVTVFQLLFTYVPWMNLAFGTAALSAPQLLQVAVFGVLVMLLIELEKWLRSGLISPSRASC</sequence>
<feature type="transmembrane region" description="Helical" evidence="11">
    <location>
        <begin position="797"/>
        <end position="815"/>
    </location>
</feature>
<dbReference type="NCBIfam" id="TIGR01494">
    <property type="entry name" value="ATPase_P-type"/>
    <property type="match status" value="2"/>
</dbReference>
<feature type="transmembrane region" description="Helical" evidence="11">
    <location>
        <begin position="276"/>
        <end position="302"/>
    </location>
</feature>
<keyword evidence="5" id="KW-0479">Metal-binding</keyword>
<dbReference type="InterPro" id="IPR023214">
    <property type="entry name" value="HAD_sf"/>
</dbReference>
<dbReference type="AlphaFoldDB" id="A0A0S2KAM3"/>
<dbReference type="EMBL" id="CP013189">
    <property type="protein sequence ID" value="ALO45257.1"/>
    <property type="molecule type" value="Genomic_DNA"/>
</dbReference>
<dbReference type="CDD" id="cd02080">
    <property type="entry name" value="P-type_ATPase_cation"/>
    <property type="match status" value="1"/>
</dbReference>
<feature type="transmembrane region" description="Helical" evidence="11">
    <location>
        <begin position="691"/>
        <end position="714"/>
    </location>
</feature>
<name>A0A0S2KAM3_9GAMM</name>
<dbReference type="Gene3D" id="3.40.50.1000">
    <property type="entry name" value="HAD superfamily/HAD-like"/>
    <property type="match status" value="1"/>
</dbReference>
<dbReference type="SUPFAM" id="SSF81653">
    <property type="entry name" value="Calcium ATPase, transduction domain A"/>
    <property type="match status" value="1"/>
</dbReference>
<dbReference type="FunFam" id="2.70.150.10:FF:000016">
    <property type="entry name" value="Calcium-transporting P-type ATPase putative"/>
    <property type="match status" value="1"/>
</dbReference>
<feature type="transmembrane region" description="Helical" evidence="11">
    <location>
        <begin position="764"/>
        <end position="785"/>
    </location>
</feature>
<dbReference type="PRINTS" id="PR00119">
    <property type="entry name" value="CATATPASE"/>
</dbReference>
<feature type="transmembrane region" description="Helical" evidence="11">
    <location>
        <begin position="827"/>
        <end position="850"/>
    </location>
</feature>
<dbReference type="Pfam" id="PF00122">
    <property type="entry name" value="E1-E2_ATPase"/>
    <property type="match status" value="1"/>
</dbReference>
<feature type="transmembrane region" description="Helical" evidence="11">
    <location>
        <begin position="249"/>
        <end position="270"/>
    </location>
</feature>
<dbReference type="FunFam" id="3.40.50.1000:FF:000028">
    <property type="entry name" value="Calcium-transporting P-type ATPase, putative"/>
    <property type="match status" value="1"/>
</dbReference>
<dbReference type="SUPFAM" id="SSF81660">
    <property type="entry name" value="Metal cation-transporting ATPase, ATP-binding domain N"/>
    <property type="match status" value="1"/>
</dbReference>
<dbReference type="InterPro" id="IPR018303">
    <property type="entry name" value="ATPase_P-typ_P_site"/>
</dbReference>
<gene>
    <name evidence="13" type="ORF">PS2015_574</name>
</gene>
<feature type="transmembrane region" description="Helical" evidence="11">
    <location>
        <begin position="62"/>
        <end position="80"/>
    </location>
</feature>
<keyword evidence="6" id="KW-0547">Nucleotide-binding</keyword>
<dbReference type="GO" id="GO:0005391">
    <property type="term" value="F:P-type sodium:potassium-exchanging transporter activity"/>
    <property type="evidence" value="ECO:0007669"/>
    <property type="project" value="TreeGrafter"/>
</dbReference>
<feature type="domain" description="Cation-transporting P-type ATPase N-terminal" evidence="12">
    <location>
        <begin position="9"/>
        <end position="82"/>
    </location>
</feature>
<dbReference type="GO" id="GO:0046872">
    <property type="term" value="F:metal ion binding"/>
    <property type="evidence" value="ECO:0007669"/>
    <property type="project" value="UniProtKB-KW"/>
</dbReference>
<dbReference type="Gene3D" id="3.40.1110.10">
    <property type="entry name" value="Calcium-transporting ATPase, cytoplasmic domain N"/>
    <property type="match status" value="1"/>
</dbReference>
<dbReference type="GO" id="GO:1902600">
    <property type="term" value="P:proton transmembrane transport"/>
    <property type="evidence" value="ECO:0007669"/>
    <property type="project" value="TreeGrafter"/>
</dbReference>
<keyword evidence="10 11" id="KW-0472">Membrane</keyword>
<dbReference type="InterPro" id="IPR001757">
    <property type="entry name" value="P_typ_ATPase"/>
</dbReference>
<evidence type="ECO:0000256" key="9">
    <source>
        <dbReference type="ARBA" id="ARBA00022989"/>
    </source>
</evidence>
<dbReference type="SFLD" id="SFLDS00003">
    <property type="entry name" value="Haloacid_Dehalogenase"/>
    <property type="match status" value="1"/>
</dbReference>
<feature type="transmembrane region" description="Helical" evidence="11">
    <location>
        <begin position="86"/>
        <end position="102"/>
    </location>
</feature>
<dbReference type="PRINTS" id="PR00120">
    <property type="entry name" value="HATPASE"/>
</dbReference>
<dbReference type="SFLD" id="SFLDG00002">
    <property type="entry name" value="C1.7:_P-type_atpase_like"/>
    <property type="match status" value="1"/>
</dbReference>
<evidence type="ECO:0000256" key="10">
    <source>
        <dbReference type="ARBA" id="ARBA00023136"/>
    </source>
</evidence>
<keyword evidence="4 11" id="KW-0812">Transmembrane</keyword>
<dbReference type="KEGG" id="pspi:PS2015_574"/>
<dbReference type="GO" id="GO:0006883">
    <property type="term" value="P:intracellular sodium ion homeostasis"/>
    <property type="evidence" value="ECO:0007669"/>
    <property type="project" value="TreeGrafter"/>
</dbReference>
<organism evidence="13 14">
    <name type="scientific">Pseudohongiella spirulinae</name>
    <dbReference type="NCBI Taxonomy" id="1249552"/>
    <lineage>
        <taxon>Bacteria</taxon>
        <taxon>Pseudomonadati</taxon>
        <taxon>Pseudomonadota</taxon>
        <taxon>Gammaproteobacteria</taxon>
        <taxon>Pseudomonadales</taxon>
        <taxon>Pseudohongiellaceae</taxon>
        <taxon>Pseudohongiella</taxon>
    </lineage>
</organism>
<dbReference type="InterPro" id="IPR050510">
    <property type="entry name" value="Cation_transp_ATPase_P-type"/>
</dbReference>
<evidence type="ECO:0000256" key="5">
    <source>
        <dbReference type="ARBA" id="ARBA00022723"/>
    </source>
</evidence>
<dbReference type="SFLD" id="SFLDF00027">
    <property type="entry name" value="p-type_atpase"/>
    <property type="match status" value="1"/>
</dbReference>
<dbReference type="GO" id="GO:0005886">
    <property type="term" value="C:plasma membrane"/>
    <property type="evidence" value="ECO:0007669"/>
    <property type="project" value="UniProtKB-SubCell"/>
</dbReference>
<evidence type="ECO:0000313" key="13">
    <source>
        <dbReference type="EMBL" id="ALO45257.1"/>
    </source>
</evidence>
<dbReference type="InterPro" id="IPR004014">
    <property type="entry name" value="ATPase_P-typ_cation-transptr_N"/>
</dbReference>
<dbReference type="GO" id="GO:0036376">
    <property type="term" value="P:sodium ion export across plasma membrane"/>
    <property type="evidence" value="ECO:0007669"/>
    <property type="project" value="TreeGrafter"/>
</dbReference>
<evidence type="ECO:0000256" key="6">
    <source>
        <dbReference type="ARBA" id="ARBA00022741"/>
    </source>
</evidence>
<dbReference type="InterPro" id="IPR044492">
    <property type="entry name" value="P_typ_ATPase_HD_dom"/>
</dbReference>
<accession>A0A0S2KAM3</accession>
<reference evidence="13 14" key="1">
    <citation type="submission" date="2015-11" db="EMBL/GenBank/DDBJ databases">
        <authorList>
            <person name="Zhang Y."/>
            <person name="Guo Z."/>
        </authorList>
    </citation>
    <scope>NUCLEOTIDE SEQUENCE [LARGE SCALE GENOMIC DNA]</scope>
    <source>
        <strain evidence="13 14">KCTC 32221</strain>
    </source>
</reference>
<evidence type="ECO:0000256" key="7">
    <source>
        <dbReference type="ARBA" id="ARBA00022840"/>
    </source>
</evidence>
<dbReference type="InterPro" id="IPR023299">
    <property type="entry name" value="ATPase_P-typ_cyto_dom_N"/>
</dbReference>
<dbReference type="InterPro" id="IPR023298">
    <property type="entry name" value="ATPase_P-typ_TM_dom_sf"/>
</dbReference>
<dbReference type="STRING" id="1249552.PS2015_574"/>
<evidence type="ECO:0000256" key="8">
    <source>
        <dbReference type="ARBA" id="ARBA00022967"/>
    </source>
</evidence>
<dbReference type="SUPFAM" id="SSF56784">
    <property type="entry name" value="HAD-like"/>
    <property type="match status" value="1"/>
</dbReference>
<dbReference type="Proteomes" id="UP000065641">
    <property type="component" value="Chromosome"/>
</dbReference>
<keyword evidence="14" id="KW-1185">Reference proteome</keyword>
<evidence type="ECO:0000256" key="4">
    <source>
        <dbReference type="ARBA" id="ARBA00022692"/>
    </source>
</evidence>
<dbReference type="Pfam" id="PF08282">
    <property type="entry name" value="Hydrolase_3"/>
    <property type="match status" value="1"/>
</dbReference>
<evidence type="ECO:0000313" key="14">
    <source>
        <dbReference type="Proteomes" id="UP000065641"/>
    </source>
</evidence>
<evidence type="ECO:0000256" key="2">
    <source>
        <dbReference type="ARBA" id="ARBA00005675"/>
    </source>
</evidence>
<dbReference type="PATRIC" id="fig|1249552.3.peg.579"/>
<dbReference type="PROSITE" id="PS00154">
    <property type="entry name" value="ATPASE_E1_E2"/>
    <property type="match status" value="1"/>
</dbReference>
<feature type="transmembrane region" description="Helical" evidence="11">
    <location>
        <begin position="856"/>
        <end position="882"/>
    </location>
</feature>
<dbReference type="SMART" id="SM00831">
    <property type="entry name" value="Cation_ATPase_N"/>
    <property type="match status" value="1"/>
</dbReference>
<dbReference type="Pfam" id="PF00690">
    <property type="entry name" value="Cation_ATPase_N"/>
    <property type="match status" value="1"/>
</dbReference>
<dbReference type="GO" id="GO:0016887">
    <property type="term" value="F:ATP hydrolysis activity"/>
    <property type="evidence" value="ECO:0007669"/>
    <property type="project" value="InterPro"/>
</dbReference>
<dbReference type="GO" id="GO:0030007">
    <property type="term" value="P:intracellular potassium ion homeostasis"/>
    <property type="evidence" value="ECO:0007669"/>
    <property type="project" value="TreeGrafter"/>
</dbReference>
<dbReference type="InterPro" id="IPR059000">
    <property type="entry name" value="ATPase_P-type_domA"/>
</dbReference>
<dbReference type="Gene3D" id="1.20.1110.10">
    <property type="entry name" value="Calcium-transporting ATPase, transmembrane domain"/>
    <property type="match status" value="1"/>
</dbReference>
<dbReference type="InterPro" id="IPR036412">
    <property type="entry name" value="HAD-like_sf"/>
</dbReference>
<keyword evidence="8" id="KW-1278">Translocase</keyword>
<dbReference type="GO" id="GO:0005524">
    <property type="term" value="F:ATP binding"/>
    <property type="evidence" value="ECO:0007669"/>
    <property type="project" value="UniProtKB-KW"/>
</dbReference>
<dbReference type="InterPro" id="IPR008250">
    <property type="entry name" value="ATPase_P-typ_transduc_dom_A_sf"/>
</dbReference>
<evidence type="ECO:0000259" key="12">
    <source>
        <dbReference type="SMART" id="SM00831"/>
    </source>
</evidence>
<dbReference type="GO" id="GO:1990573">
    <property type="term" value="P:potassium ion import across plasma membrane"/>
    <property type="evidence" value="ECO:0007669"/>
    <property type="project" value="TreeGrafter"/>
</dbReference>
<dbReference type="PANTHER" id="PTHR43294:SF21">
    <property type="entry name" value="CATION TRANSPORTING ATPASE"/>
    <property type="match status" value="1"/>
</dbReference>
<dbReference type="SUPFAM" id="SSF81665">
    <property type="entry name" value="Calcium ATPase, transmembrane domain M"/>
    <property type="match status" value="1"/>
</dbReference>
<feature type="transmembrane region" description="Helical" evidence="11">
    <location>
        <begin position="720"/>
        <end position="740"/>
    </location>
</feature>
<dbReference type="Pfam" id="PF13246">
    <property type="entry name" value="Cation_ATPase"/>
    <property type="match status" value="1"/>
</dbReference>
<evidence type="ECO:0000256" key="3">
    <source>
        <dbReference type="ARBA" id="ARBA00022475"/>
    </source>
</evidence>
<dbReference type="PANTHER" id="PTHR43294">
    <property type="entry name" value="SODIUM/POTASSIUM-TRANSPORTING ATPASE SUBUNIT ALPHA"/>
    <property type="match status" value="1"/>
</dbReference>
<dbReference type="Gene3D" id="2.70.150.10">
    <property type="entry name" value="Calcium-transporting ATPase, cytoplasmic transduction domain A"/>
    <property type="match status" value="1"/>
</dbReference>
<comment type="subcellular location">
    <subcellularLocation>
        <location evidence="1">Cell membrane</location>
        <topology evidence="1">Multi-pass membrane protein</topology>
    </subcellularLocation>
</comment>
<evidence type="ECO:0000256" key="11">
    <source>
        <dbReference type="SAM" id="Phobius"/>
    </source>
</evidence>
<dbReference type="Pfam" id="PF00689">
    <property type="entry name" value="Cation_ATPase_C"/>
    <property type="match status" value="1"/>
</dbReference>
<proteinExistence type="inferred from homology"/>